<accession>A0AAU7E0F6</accession>
<feature type="signal peptide" evidence="1">
    <location>
        <begin position="1"/>
        <end position="30"/>
    </location>
</feature>
<dbReference type="GO" id="GO:0032049">
    <property type="term" value="P:cardiolipin biosynthetic process"/>
    <property type="evidence" value="ECO:0007669"/>
    <property type="project" value="UniProtKB-ARBA"/>
</dbReference>
<dbReference type="Gene3D" id="3.30.870.10">
    <property type="entry name" value="Endonuclease Chain A"/>
    <property type="match status" value="2"/>
</dbReference>
<sequence>MPKFVKPLTRSARKIITRSALIVGASTLSAAAVVTAVDHWQKRDLQRSAEFPHMRPLNVDIGDTQATIYTYGEDLFAEMLNAIRDAKVSVYLESFIWKNDEMGKTFKDAVIDAAQRGVDVYLVYDEFANLVVPRSFFKFPSNIHVLKYPLFRPQVLLLDLKYTGRNHRKIMVVDETIGFVGGFNIGSVYATQWRDTHLRLTGPGVWELTSAFETFWNRNRTEKLPAIEPHHTADWLPRIQTAENAPIRQVYPVRNIYLEAFKRATHHIYMTQAYFIPDEVFLEDLLDAAARGVDVRIIVPEASNHVLTDWLSRGQYSRLLRGGVTIWLYQNAMVHAKTMTVDGEWTTIGTANIDRLSLQGNYEINMAIYDQKLAAKMERIFAMDQGNCRQLTLEEWENRPFINRVGEFLLTPLRPLL</sequence>
<organism evidence="3">
    <name type="scientific">Jonesiaceae bacterium BS-20</name>
    <dbReference type="NCBI Taxonomy" id="3120821"/>
    <lineage>
        <taxon>Bacteria</taxon>
        <taxon>Bacillati</taxon>
        <taxon>Actinomycetota</taxon>
        <taxon>Actinomycetes</taxon>
        <taxon>Micrococcales</taxon>
        <taxon>Jonesiaceae</taxon>
    </lineage>
</organism>
<keyword evidence="1" id="KW-0732">Signal</keyword>
<feature type="chain" id="PRO_5043963819" evidence="1">
    <location>
        <begin position="31"/>
        <end position="417"/>
    </location>
</feature>
<feature type="domain" description="PLD phosphodiesterase" evidence="2">
    <location>
        <begin position="162"/>
        <end position="189"/>
    </location>
</feature>
<dbReference type="GO" id="GO:0030572">
    <property type="term" value="F:phosphatidyltransferase activity"/>
    <property type="evidence" value="ECO:0007669"/>
    <property type="project" value="UniProtKB-ARBA"/>
</dbReference>
<dbReference type="Pfam" id="PF13091">
    <property type="entry name" value="PLDc_2"/>
    <property type="match status" value="2"/>
</dbReference>
<feature type="domain" description="PLD phosphodiesterase" evidence="2">
    <location>
        <begin position="330"/>
        <end position="357"/>
    </location>
</feature>
<dbReference type="AlphaFoldDB" id="A0AAU7E0F6"/>
<dbReference type="SMART" id="SM00155">
    <property type="entry name" value="PLDc"/>
    <property type="match status" value="2"/>
</dbReference>
<evidence type="ECO:0000259" key="2">
    <source>
        <dbReference type="PROSITE" id="PS50035"/>
    </source>
</evidence>
<dbReference type="PROSITE" id="PS50035">
    <property type="entry name" value="PLD"/>
    <property type="match status" value="2"/>
</dbReference>
<dbReference type="CDD" id="cd09110">
    <property type="entry name" value="PLDc_CLS_1"/>
    <property type="match status" value="1"/>
</dbReference>
<gene>
    <name evidence="3" type="ORF">V5R04_06365</name>
</gene>
<dbReference type="PANTHER" id="PTHR21248:SF22">
    <property type="entry name" value="PHOSPHOLIPASE D"/>
    <property type="match status" value="1"/>
</dbReference>
<evidence type="ECO:0000256" key="1">
    <source>
        <dbReference type="SAM" id="SignalP"/>
    </source>
</evidence>
<protein>
    <submittedName>
        <fullName evidence="3">Phosphatidylserine/phosphatidylglycerophosphate/ cardiolipin synthase family protein</fullName>
    </submittedName>
</protein>
<dbReference type="EMBL" id="CP146203">
    <property type="protein sequence ID" value="XBH22835.1"/>
    <property type="molecule type" value="Genomic_DNA"/>
</dbReference>
<dbReference type="CDD" id="cd09159">
    <property type="entry name" value="PLDc_ybhO_like_2"/>
    <property type="match status" value="1"/>
</dbReference>
<dbReference type="InterPro" id="IPR001736">
    <property type="entry name" value="PLipase_D/transphosphatidylase"/>
</dbReference>
<proteinExistence type="predicted"/>
<dbReference type="SUPFAM" id="SSF56024">
    <property type="entry name" value="Phospholipase D/nuclease"/>
    <property type="match status" value="2"/>
</dbReference>
<evidence type="ECO:0000313" key="3">
    <source>
        <dbReference type="EMBL" id="XBH22835.1"/>
    </source>
</evidence>
<name>A0AAU7E0F6_9MICO</name>
<reference evidence="3" key="1">
    <citation type="submission" date="2024-02" db="EMBL/GenBank/DDBJ databases">
        <title>Tomenella chthoni gen. nov. sp. nov., a member of the family Jonesiaceae isolated from bat guano.</title>
        <authorList>
            <person name="Miller S.L."/>
            <person name="King J."/>
            <person name="Sankaranarayanan K."/>
            <person name="Lawson P.A."/>
        </authorList>
    </citation>
    <scope>NUCLEOTIDE SEQUENCE</scope>
    <source>
        <strain evidence="3">BS-20</strain>
    </source>
</reference>
<dbReference type="PANTHER" id="PTHR21248">
    <property type="entry name" value="CARDIOLIPIN SYNTHASE"/>
    <property type="match status" value="1"/>
</dbReference>
<dbReference type="InterPro" id="IPR025202">
    <property type="entry name" value="PLD-like_dom"/>
</dbReference>